<dbReference type="PANTHER" id="PTHR47495:SF2">
    <property type="entry name" value="ALDEHYDE DEHYDROGENASE"/>
    <property type="match status" value="1"/>
</dbReference>
<dbReference type="Gene3D" id="3.90.1170.50">
    <property type="entry name" value="Aldehyde oxidase/xanthine dehydrogenase, a/b hammerhead"/>
    <property type="match status" value="1"/>
</dbReference>
<dbReference type="SMART" id="SM01008">
    <property type="entry name" value="Ald_Xan_dh_C"/>
    <property type="match status" value="1"/>
</dbReference>
<evidence type="ECO:0000313" key="5">
    <source>
        <dbReference type="Proteomes" id="UP000218172"/>
    </source>
</evidence>
<sequence>MQSHNNSRRRFLKSSALAGGGLLLGFSLPGCSALNSGQAGLDTDEAHNVSAWLSIATNGLITIRVPSSEMGQGVLTALPMIIAEELDADWSQVRSETAPVNADFIHPVRGVRGTGGSSAVRNWWPVIAQAGAAARQMLLQAAAQAWSVELSQLSAANSVVTHAASGRSASYGELAAAAGVFTPPNNPKLKNRDRYQIIGTSAQRLDTPAKVNGTAEFGIDVKVPNMVYATTCASPNFVGSLQSMDVEAAKNVNGVLDVIRLSLTEPAIAKAQPLVALADTVAVVASSYWQAKQGLQALRPSFDDGGVADVSSMSLHRDFSAALNFDGVQMRDDGDTTGALQEA</sequence>
<feature type="signal peptide" evidence="2">
    <location>
        <begin position="1"/>
        <end position="32"/>
    </location>
</feature>
<evidence type="ECO:0000256" key="2">
    <source>
        <dbReference type="SAM" id="SignalP"/>
    </source>
</evidence>
<dbReference type="Pfam" id="PF20256">
    <property type="entry name" value="MoCoBD_2"/>
    <property type="match status" value="1"/>
</dbReference>
<dbReference type="AlphaFoldDB" id="A0A2A4MPC0"/>
<reference evidence="5" key="1">
    <citation type="submission" date="2017-08" db="EMBL/GenBank/DDBJ databases">
        <title>A dynamic microbial community with high functional redundancy inhabits the cold, oxic subseafloor aquifer.</title>
        <authorList>
            <person name="Tully B.J."/>
            <person name="Wheat C.G."/>
            <person name="Glazer B.T."/>
            <person name="Huber J.A."/>
        </authorList>
    </citation>
    <scope>NUCLEOTIDE SEQUENCE [LARGE SCALE GENOMIC DNA]</scope>
</reference>
<organism evidence="4 5">
    <name type="scientific">SAR86 cluster bacterium</name>
    <dbReference type="NCBI Taxonomy" id="2030880"/>
    <lineage>
        <taxon>Bacteria</taxon>
        <taxon>Pseudomonadati</taxon>
        <taxon>Pseudomonadota</taxon>
        <taxon>Gammaproteobacteria</taxon>
        <taxon>SAR86 cluster</taxon>
    </lineage>
</organism>
<evidence type="ECO:0000313" key="4">
    <source>
        <dbReference type="EMBL" id="PCH62099.1"/>
    </source>
</evidence>
<dbReference type="InterPro" id="IPR006311">
    <property type="entry name" value="TAT_signal"/>
</dbReference>
<dbReference type="EMBL" id="NVQR01000045">
    <property type="protein sequence ID" value="PCH62099.1"/>
    <property type="molecule type" value="Genomic_DNA"/>
</dbReference>
<dbReference type="PANTHER" id="PTHR47495">
    <property type="entry name" value="ALDEHYDE DEHYDROGENASE"/>
    <property type="match status" value="1"/>
</dbReference>
<dbReference type="InterPro" id="IPR046867">
    <property type="entry name" value="AldOxase/xan_DH_MoCoBD2"/>
</dbReference>
<dbReference type="SUPFAM" id="SSF54665">
    <property type="entry name" value="CO dehydrogenase molybdoprotein N-domain-like"/>
    <property type="match status" value="1"/>
</dbReference>
<feature type="chain" id="PRO_5013240841" description="Aldehyde oxidase/xanthine dehydrogenase a/b hammerhead domain-containing protein" evidence="2">
    <location>
        <begin position="33"/>
        <end position="343"/>
    </location>
</feature>
<evidence type="ECO:0000256" key="1">
    <source>
        <dbReference type="ARBA" id="ARBA00022729"/>
    </source>
</evidence>
<dbReference type="PROSITE" id="PS51318">
    <property type="entry name" value="TAT"/>
    <property type="match status" value="1"/>
</dbReference>
<gene>
    <name evidence="4" type="ORF">COC19_03320</name>
</gene>
<feature type="domain" description="Aldehyde oxidase/xanthine dehydrogenase a/b hammerhead" evidence="3">
    <location>
        <begin position="212"/>
        <end position="306"/>
    </location>
</feature>
<dbReference type="InterPro" id="IPR052516">
    <property type="entry name" value="N-heterocyclic_Hydroxylase"/>
</dbReference>
<keyword evidence="1 2" id="KW-0732">Signal</keyword>
<dbReference type="NCBIfam" id="TIGR01409">
    <property type="entry name" value="TAT_signal_seq"/>
    <property type="match status" value="1"/>
</dbReference>
<name>A0A2A4MPC0_9GAMM</name>
<feature type="non-terminal residue" evidence="4">
    <location>
        <position position="343"/>
    </location>
</feature>
<dbReference type="Gene3D" id="3.30.365.10">
    <property type="entry name" value="Aldehyde oxidase/xanthine dehydrogenase, molybdopterin binding domain"/>
    <property type="match status" value="1"/>
</dbReference>
<dbReference type="GO" id="GO:0016491">
    <property type="term" value="F:oxidoreductase activity"/>
    <property type="evidence" value="ECO:0007669"/>
    <property type="project" value="InterPro"/>
</dbReference>
<dbReference type="InterPro" id="IPR000674">
    <property type="entry name" value="Ald_Oxase/Xan_DH_a/b"/>
</dbReference>
<dbReference type="InterPro" id="IPR037165">
    <property type="entry name" value="AldOxase/xan_DH_Mopterin-bd_sf"/>
</dbReference>
<evidence type="ECO:0000259" key="3">
    <source>
        <dbReference type="SMART" id="SM01008"/>
    </source>
</evidence>
<comment type="caution">
    <text evidence="4">The sequence shown here is derived from an EMBL/GenBank/DDBJ whole genome shotgun (WGS) entry which is preliminary data.</text>
</comment>
<dbReference type="Proteomes" id="UP000218172">
    <property type="component" value="Unassembled WGS sequence"/>
</dbReference>
<dbReference type="SUPFAM" id="SSF56003">
    <property type="entry name" value="Molybdenum cofactor-binding domain"/>
    <property type="match status" value="1"/>
</dbReference>
<protein>
    <recommendedName>
        <fullName evidence="3">Aldehyde oxidase/xanthine dehydrogenase a/b hammerhead domain-containing protein</fullName>
    </recommendedName>
</protein>
<dbReference type="InterPro" id="IPR036856">
    <property type="entry name" value="Ald_Oxase/Xan_DH_a/b_sf"/>
</dbReference>
<accession>A0A2A4MPC0</accession>
<dbReference type="InterPro" id="IPR019546">
    <property type="entry name" value="TAT_signal_bac_arc"/>
</dbReference>
<proteinExistence type="predicted"/>